<evidence type="ECO:0000313" key="2">
    <source>
        <dbReference type="Proteomes" id="UP001174909"/>
    </source>
</evidence>
<keyword evidence="2" id="KW-1185">Reference proteome</keyword>
<organism evidence="1 2">
    <name type="scientific">Geodia barretti</name>
    <name type="common">Barrett's horny sponge</name>
    <dbReference type="NCBI Taxonomy" id="519541"/>
    <lineage>
        <taxon>Eukaryota</taxon>
        <taxon>Metazoa</taxon>
        <taxon>Porifera</taxon>
        <taxon>Demospongiae</taxon>
        <taxon>Heteroscleromorpha</taxon>
        <taxon>Tetractinellida</taxon>
        <taxon>Astrophorina</taxon>
        <taxon>Geodiidae</taxon>
        <taxon>Geodia</taxon>
    </lineage>
</organism>
<accession>A0AA35WN33</accession>
<comment type="caution">
    <text evidence="1">The sequence shown here is derived from an EMBL/GenBank/DDBJ whole genome shotgun (WGS) entry which is preliminary data.</text>
</comment>
<protein>
    <submittedName>
        <fullName evidence="1">Uncharacterized protein</fullName>
    </submittedName>
</protein>
<dbReference type="EMBL" id="CASHTH010001986">
    <property type="protein sequence ID" value="CAI8022961.1"/>
    <property type="molecule type" value="Genomic_DNA"/>
</dbReference>
<dbReference type="AlphaFoldDB" id="A0AA35WN33"/>
<name>A0AA35WN33_GEOBA</name>
<sequence length="224" mass="25948">MTAKRKGDGLLLVFSDVAPEHDEEYNRWYNEEHIPERLSIPGVLDAARYEAVQGGPRYLACYELDSHEAWYSEEWQKWLNEPTEWSRRMSPSVIGTEYVRNLYGRVHPAELSEDTGGAEMSPVILVGRMSVPDHLEDRWNEAYNNERLPLCLDIPGYIRARRFQAVMGEPKYATVHEMESLAVAESEGWENWRTAVTPVWTNEVRPHMVHESGSPGVYRRIFPK</sequence>
<dbReference type="Proteomes" id="UP001174909">
    <property type="component" value="Unassembled WGS sequence"/>
</dbReference>
<reference evidence="1" key="1">
    <citation type="submission" date="2023-03" db="EMBL/GenBank/DDBJ databases">
        <authorList>
            <person name="Steffen K."/>
            <person name="Cardenas P."/>
        </authorList>
    </citation>
    <scope>NUCLEOTIDE SEQUENCE</scope>
</reference>
<proteinExistence type="predicted"/>
<dbReference type="SUPFAM" id="SSF54909">
    <property type="entry name" value="Dimeric alpha+beta barrel"/>
    <property type="match status" value="1"/>
</dbReference>
<evidence type="ECO:0000313" key="1">
    <source>
        <dbReference type="EMBL" id="CAI8022961.1"/>
    </source>
</evidence>
<gene>
    <name evidence="1" type="ORF">GBAR_LOCUS13452</name>
</gene>
<dbReference type="InterPro" id="IPR011008">
    <property type="entry name" value="Dimeric_a/b-barrel"/>
</dbReference>